<dbReference type="Proteomes" id="UP000002866">
    <property type="component" value="Chromosome 9"/>
</dbReference>
<dbReference type="GO" id="GO:0003735">
    <property type="term" value="F:structural constituent of ribosome"/>
    <property type="evidence" value="ECO:0007669"/>
    <property type="project" value="EnsemblFungi"/>
</dbReference>
<evidence type="ECO:0000313" key="4">
    <source>
        <dbReference type="EMBL" id="CCH62974.1"/>
    </source>
</evidence>
<dbReference type="FunCoup" id="I2H9C2">
    <property type="interactions" value="322"/>
</dbReference>
<evidence type="ECO:0000256" key="2">
    <source>
        <dbReference type="ARBA" id="ARBA00022980"/>
    </source>
</evidence>
<sequence>MLTKLNFTLARQFHCSSTCFKARILSKNHPLKMEVPLALRYLRAIESGRKSSEQTVTLQTVVAAARGNTPLRGEINFHMLIRKPVIAVFTEDPEQHKIAKEMGIDIIGGSELIDKIASGEQKITFQTAFATTDMVQDLARVAQKLGKQKVLPQLKKKTVGDNIRELLQDKLYVVPFAEKASFISFPVGKCSFTDEEILRNLIKAREGLQKALREQNNKKPSTIIKATLTSTHGPGIDIDLF</sequence>
<dbReference type="Gene3D" id="3.30.190.20">
    <property type="match status" value="1"/>
</dbReference>
<dbReference type="SUPFAM" id="SSF56808">
    <property type="entry name" value="Ribosomal protein L1"/>
    <property type="match status" value="1"/>
</dbReference>
<dbReference type="OrthoDB" id="1747252at2759"/>
<dbReference type="GO" id="GO:0003723">
    <property type="term" value="F:RNA binding"/>
    <property type="evidence" value="ECO:0007669"/>
    <property type="project" value="InterPro"/>
</dbReference>
<dbReference type="InterPro" id="IPR028364">
    <property type="entry name" value="Ribosomal_uL1/biogenesis"/>
</dbReference>
<dbReference type="GeneID" id="14498151"/>
<dbReference type="PIRSF" id="PIRSF002155">
    <property type="entry name" value="Ribosomal_L1"/>
    <property type="match status" value="1"/>
</dbReference>
<comment type="similarity">
    <text evidence="1">Belongs to the universal ribosomal protein uL1 family.</text>
</comment>
<dbReference type="GO" id="GO:0006412">
    <property type="term" value="P:translation"/>
    <property type="evidence" value="ECO:0007669"/>
    <property type="project" value="InterPro"/>
</dbReference>
<dbReference type="AlphaFoldDB" id="I2H9C2"/>
<evidence type="ECO:0000313" key="5">
    <source>
        <dbReference type="Proteomes" id="UP000002866"/>
    </source>
</evidence>
<proteinExistence type="inferred from homology"/>
<dbReference type="GO" id="GO:0005762">
    <property type="term" value="C:mitochondrial large ribosomal subunit"/>
    <property type="evidence" value="ECO:0007669"/>
    <property type="project" value="EnsemblFungi"/>
</dbReference>
<keyword evidence="2" id="KW-0689">Ribosomal protein</keyword>
<dbReference type="Pfam" id="PF00687">
    <property type="entry name" value="Ribosomal_L1"/>
    <property type="match status" value="1"/>
</dbReference>
<dbReference type="InterPro" id="IPR023674">
    <property type="entry name" value="Ribosomal_uL1-like"/>
</dbReference>
<dbReference type="RefSeq" id="XP_004182493.1">
    <property type="nucleotide sequence ID" value="XM_004182445.1"/>
</dbReference>
<dbReference type="HOGENOM" id="CLU_062853_1_1_1"/>
<name>I2H9C2_HENB6</name>
<reference evidence="4 5" key="1">
    <citation type="journal article" date="2011" name="Proc. Natl. Acad. Sci. U.S.A.">
        <title>Evolutionary erosion of yeast sex chromosomes by mating-type switching accidents.</title>
        <authorList>
            <person name="Gordon J.L."/>
            <person name="Armisen D."/>
            <person name="Proux-Wera E."/>
            <person name="Oheigeartaigh S.S."/>
            <person name="Byrne K.P."/>
            <person name="Wolfe K.H."/>
        </authorList>
    </citation>
    <scope>NUCLEOTIDE SEQUENCE [LARGE SCALE GENOMIC DNA]</scope>
    <source>
        <strain evidence="5">ATCC 34711 / CBS 6284 / DSM 70876 / NBRC 10599 / NRRL Y-10934 / UCD 77-7</strain>
    </source>
</reference>
<dbReference type="PANTHER" id="PTHR36427">
    <property type="entry name" value="54S RIBOSOMAL PROTEIN L1, MITOCHONDRIAL"/>
    <property type="match status" value="1"/>
</dbReference>
<organism evidence="4 5">
    <name type="scientific">Henningerozyma blattae (strain ATCC 34711 / CBS 6284 / DSM 70876 / NBRC 10599 / NRRL Y-10934 / UCD 77-7)</name>
    <name type="common">Yeast</name>
    <name type="synonym">Tetrapisispora blattae</name>
    <dbReference type="NCBI Taxonomy" id="1071380"/>
    <lineage>
        <taxon>Eukaryota</taxon>
        <taxon>Fungi</taxon>
        <taxon>Dikarya</taxon>
        <taxon>Ascomycota</taxon>
        <taxon>Saccharomycotina</taxon>
        <taxon>Saccharomycetes</taxon>
        <taxon>Saccharomycetales</taxon>
        <taxon>Saccharomycetaceae</taxon>
        <taxon>Henningerozyma</taxon>
    </lineage>
</organism>
<gene>
    <name evidence="4" type="primary">TBLA0I03190</name>
    <name evidence="4" type="ORF">TBLA_0I03190</name>
</gene>
<evidence type="ECO:0008006" key="6">
    <source>
        <dbReference type="Google" id="ProtNLM"/>
    </source>
</evidence>
<dbReference type="STRING" id="1071380.I2H9C2"/>
<protein>
    <recommendedName>
        <fullName evidence="6">Ribosomal protein</fullName>
    </recommendedName>
</protein>
<dbReference type="InterPro" id="IPR002143">
    <property type="entry name" value="Ribosomal_uL1"/>
</dbReference>
<dbReference type="Gene3D" id="3.40.50.790">
    <property type="match status" value="1"/>
</dbReference>
<evidence type="ECO:0000256" key="3">
    <source>
        <dbReference type="ARBA" id="ARBA00023274"/>
    </source>
</evidence>
<dbReference type="EMBL" id="HE806324">
    <property type="protein sequence ID" value="CCH62974.1"/>
    <property type="molecule type" value="Genomic_DNA"/>
</dbReference>
<keyword evidence="3" id="KW-0687">Ribonucleoprotein</keyword>
<dbReference type="InParanoid" id="I2H9C2"/>
<dbReference type="PANTHER" id="PTHR36427:SF3">
    <property type="entry name" value="LARGE RIBOSOMAL SUBUNIT PROTEIN UL1M"/>
    <property type="match status" value="1"/>
</dbReference>
<dbReference type="KEGG" id="tbl:TBLA_0I03190"/>
<accession>I2H9C2</accession>
<dbReference type="InterPro" id="IPR016095">
    <property type="entry name" value="Ribosomal_uL1_3-a/b-sand"/>
</dbReference>
<keyword evidence="5" id="KW-1185">Reference proteome</keyword>
<evidence type="ECO:0000256" key="1">
    <source>
        <dbReference type="ARBA" id="ARBA00010531"/>
    </source>
</evidence>
<dbReference type="OMA" id="EFRVDKH"/>
<dbReference type="eggNOG" id="KOG1569">
    <property type="taxonomic scope" value="Eukaryota"/>
</dbReference>